<dbReference type="Gene3D" id="3.30.2400.10">
    <property type="entry name" value="Major capsid protein gp5"/>
    <property type="match status" value="1"/>
</dbReference>
<dbReference type="Proteomes" id="UP000272400">
    <property type="component" value="Unassembled WGS sequence"/>
</dbReference>
<dbReference type="Gene3D" id="3.30.2320.10">
    <property type="entry name" value="hypothetical protein PF0899 domain"/>
    <property type="match status" value="1"/>
</dbReference>
<dbReference type="InterPro" id="IPR054612">
    <property type="entry name" value="Phage_capsid-like_C"/>
</dbReference>
<reference evidence="3 4" key="1">
    <citation type="submission" date="2018-11" db="EMBL/GenBank/DDBJ databases">
        <title>Sequencing the genomes of 1000 actinobacteria strains.</title>
        <authorList>
            <person name="Klenk H.-P."/>
        </authorList>
    </citation>
    <scope>NUCLEOTIDE SEQUENCE [LARGE SCALE GENOMIC DNA]</scope>
    <source>
        <strain evidence="3 4">DSM 44254</strain>
    </source>
</reference>
<dbReference type="AlphaFoldDB" id="A0A3N1D5M0"/>
<dbReference type="RefSeq" id="WP_170201670.1">
    <property type="nucleotide sequence ID" value="NZ_RJKE01000001.1"/>
</dbReference>
<feature type="domain" description="Phage capsid-like C-terminal" evidence="2">
    <location>
        <begin position="22"/>
        <end position="280"/>
    </location>
</feature>
<comment type="subcellular location">
    <subcellularLocation>
        <location evidence="1">Virion</location>
    </subcellularLocation>
</comment>
<name>A0A3N1D5M0_9ACTN</name>
<organism evidence="3 4">
    <name type="scientific">Actinocorallia herbida</name>
    <dbReference type="NCBI Taxonomy" id="58109"/>
    <lineage>
        <taxon>Bacteria</taxon>
        <taxon>Bacillati</taxon>
        <taxon>Actinomycetota</taxon>
        <taxon>Actinomycetes</taxon>
        <taxon>Streptosporangiales</taxon>
        <taxon>Thermomonosporaceae</taxon>
        <taxon>Actinocorallia</taxon>
    </lineage>
</organism>
<evidence type="ECO:0000256" key="1">
    <source>
        <dbReference type="ARBA" id="ARBA00004328"/>
    </source>
</evidence>
<evidence type="ECO:0000313" key="3">
    <source>
        <dbReference type="EMBL" id="ROO88756.1"/>
    </source>
</evidence>
<comment type="caution">
    <text evidence="3">The sequence shown here is derived from an EMBL/GenBank/DDBJ whole genome shotgun (WGS) entry which is preliminary data.</text>
</comment>
<evidence type="ECO:0000313" key="4">
    <source>
        <dbReference type="Proteomes" id="UP000272400"/>
    </source>
</evidence>
<sequence>MAPLLTSSAPTGVSLTPSGQAALVLGPLERISTALTTATVLRTNTAETHVPYLGTDVPTAFVAEGEELPTGEPEVLTLKLRPVKIAALSKLSRELAGDSTPGAVELVGQSIARSVRKTLDTAFLNAPGTGLPPRGVLATAGIIDGGQITGNLDPLADAIATVQDAGGNASQLVMAPKTFSALVKLKTAAGSNQSLLGAPAEAPASAFARTLHGVPVTLDPVCPPDTIGLWDKTAVVTVLREDATIAVSNDHYFDSDSIAVRTTLRAIWAVLDPARVVKLTYGT</sequence>
<protein>
    <submittedName>
        <fullName evidence="3">HK97 family phage major capsid protein</fullName>
    </submittedName>
</protein>
<dbReference type="InterPro" id="IPR024455">
    <property type="entry name" value="Phage_capsid"/>
</dbReference>
<dbReference type="SUPFAM" id="SSF56563">
    <property type="entry name" value="Major capsid protein gp5"/>
    <property type="match status" value="1"/>
</dbReference>
<dbReference type="NCBIfam" id="TIGR01554">
    <property type="entry name" value="major_cap_HK97"/>
    <property type="match status" value="1"/>
</dbReference>
<proteinExistence type="predicted"/>
<dbReference type="Pfam" id="PF05065">
    <property type="entry name" value="Phage_capsid"/>
    <property type="match status" value="1"/>
</dbReference>
<gene>
    <name evidence="3" type="ORF">EDD29_6435</name>
</gene>
<evidence type="ECO:0000259" key="2">
    <source>
        <dbReference type="Pfam" id="PF05065"/>
    </source>
</evidence>
<accession>A0A3N1D5M0</accession>
<keyword evidence="4" id="KW-1185">Reference proteome</keyword>
<dbReference type="EMBL" id="RJKE01000001">
    <property type="protein sequence ID" value="ROO88756.1"/>
    <property type="molecule type" value="Genomic_DNA"/>
</dbReference>